<accession>A0A381J8R7</accession>
<dbReference type="AlphaFoldDB" id="A0A381J8R7"/>
<sequence>MMETDDNEATTYDAPIKLEMAISAKLKGKFYPREADGNYRFIADEDMKDVDTTIISSWFTGVPEEPISTT</sequence>
<dbReference type="EMBL" id="UFWZ01000001">
    <property type="protein sequence ID" value="SUY47674.1"/>
    <property type="molecule type" value="Genomic_DNA"/>
</dbReference>
<reference evidence="1 2" key="1">
    <citation type="submission" date="2018-06" db="EMBL/GenBank/DDBJ databases">
        <authorList>
            <consortium name="Pathogen Informatics"/>
            <person name="Doyle S."/>
        </authorList>
    </citation>
    <scope>NUCLEOTIDE SEQUENCE [LARGE SCALE GENOMIC DNA]</scope>
    <source>
        <strain evidence="1 2">NCTC9836</strain>
    </source>
</reference>
<name>A0A381J8R7_9CLOT</name>
<protein>
    <submittedName>
        <fullName evidence="1">Phage major tail protein, phi13 family</fullName>
    </submittedName>
</protein>
<dbReference type="Proteomes" id="UP000254664">
    <property type="component" value="Unassembled WGS sequence"/>
</dbReference>
<dbReference type="RefSeq" id="WP_242984106.1">
    <property type="nucleotide sequence ID" value="NZ_UFWZ01000001.1"/>
</dbReference>
<evidence type="ECO:0000313" key="1">
    <source>
        <dbReference type="EMBL" id="SUY47674.1"/>
    </source>
</evidence>
<organism evidence="1 2">
    <name type="scientific">Clostridium putrefaciens</name>
    <dbReference type="NCBI Taxonomy" id="99675"/>
    <lineage>
        <taxon>Bacteria</taxon>
        <taxon>Bacillati</taxon>
        <taxon>Bacillota</taxon>
        <taxon>Clostridia</taxon>
        <taxon>Eubacteriales</taxon>
        <taxon>Clostridiaceae</taxon>
        <taxon>Clostridium</taxon>
    </lineage>
</organism>
<evidence type="ECO:0000313" key="2">
    <source>
        <dbReference type="Proteomes" id="UP000254664"/>
    </source>
</evidence>
<keyword evidence="2" id="KW-1185">Reference proteome</keyword>
<proteinExistence type="predicted"/>
<gene>
    <name evidence="1" type="ORF">NCTC9836_02013</name>
</gene>